<feature type="region of interest" description="Disordered" evidence="7">
    <location>
        <begin position="1"/>
        <end position="20"/>
    </location>
</feature>
<comment type="similarity">
    <text evidence="3 6">Belongs to the malic enzymes family.</text>
</comment>
<dbReference type="CDD" id="cd05312">
    <property type="entry name" value="NAD_bind_1_malic_enz"/>
    <property type="match status" value="1"/>
</dbReference>
<evidence type="ECO:0000256" key="3">
    <source>
        <dbReference type="ARBA" id="ARBA00008785"/>
    </source>
</evidence>
<comment type="cofactor">
    <cofactor evidence="2">
        <name>Mg(2+)</name>
        <dbReference type="ChEBI" id="CHEBI:18420"/>
    </cofactor>
</comment>
<dbReference type="InterPro" id="IPR046346">
    <property type="entry name" value="Aminoacid_DH-like_N_sf"/>
</dbReference>
<keyword evidence="11" id="KW-1185">Reference proteome</keyword>
<reference evidence="10 11" key="1">
    <citation type="journal article" date="2020" name="bioRxiv">
        <title>Metabolic contributions of an alphaproteobacterial endosymbiont in the apicomplexan Cardiosporidium cionae.</title>
        <authorList>
            <person name="Hunter E.S."/>
            <person name="Paight C.J."/>
            <person name="Lane C.E."/>
        </authorList>
    </citation>
    <scope>NUCLEOTIDE SEQUENCE [LARGE SCALE GENOMIC DNA]</scope>
    <source>
        <strain evidence="10">ESH_2018</strain>
    </source>
</reference>
<evidence type="ECO:0000256" key="7">
    <source>
        <dbReference type="SAM" id="MobiDB-lite"/>
    </source>
</evidence>
<dbReference type="InterPro" id="IPR001891">
    <property type="entry name" value="Malic_OxRdtase"/>
</dbReference>
<evidence type="ECO:0000256" key="1">
    <source>
        <dbReference type="ARBA" id="ARBA00001936"/>
    </source>
</evidence>
<keyword evidence="4 6" id="KW-0479">Metal-binding</keyword>
<evidence type="ECO:0000256" key="2">
    <source>
        <dbReference type="ARBA" id="ARBA00001946"/>
    </source>
</evidence>
<dbReference type="SUPFAM" id="SSF51735">
    <property type="entry name" value="NAD(P)-binding Rossmann-fold domains"/>
    <property type="match status" value="1"/>
</dbReference>
<evidence type="ECO:0000256" key="6">
    <source>
        <dbReference type="RuleBase" id="RU003426"/>
    </source>
</evidence>
<proteinExistence type="inferred from homology"/>
<dbReference type="Pfam" id="PF03949">
    <property type="entry name" value="Malic_M"/>
    <property type="match status" value="1"/>
</dbReference>
<gene>
    <name evidence="10" type="ORF">IE077_001591</name>
</gene>
<dbReference type="PROSITE" id="PS00331">
    <property type="entry name" value="MALIC_ENZYMES"/>
    <property type="match status" value="1"/>
</dbReference>
<evidence type="ECO:0000313" key="11">
    <source>
        <dbReference type="Proteomes" id="UP000823046"/>
    </source>
</evidence>
<dbReference type="InterPro" id="IPR015884">
    <property type="entry name" value="Malic_enzyme_CS"/>
</dbReference>
<evidence type="ECO:0000259" key="9">
    <source>
        <dbReference type="SMART" id="SM01274"/>
    </source>
</evidence>
<dbReference type="PANTHER" id="PTHR23406">
    <property type="entry name" value="MALIC ENZYME-RELATED"/>
    <property type="match status" value="1"/>
</dbReference>
<evidence type="ECO:0000259" key="8">
    <source>
        <dbReference type="SMART" id="SM00919"/>
    </source>
</evidence>
<comment type="caution">
    <text evidence="10">The sequence shown here is derived from an EMBL/GenBank/DDBJ whole genome shotgun (WGS) entry which is preliminary data.</text>
</comment>
<dbReference type="InterPro" id="IPR036291">
    <property type="entry name" value="NAD(P)-bd_dom_sf"/>
</dbReference>
<name>A0ABQ7JCQ9_9APIC</name>
<dbReference type="InterPro" id="IPR012302">
    <property type="entry name" value="Malic_NAD-bd"/>
</dbReference>
<feature type="domain" description="Malic enzyme NAD-binding" evidence="8">
    <location>
        <begin position="302"/>
        <end position="557"/>
    </location>
</feature>
<dbReference type="PANTHER" id="PTHR23406:SF32">
    <property type="entry name" value="NADP-DEPENDENT MALIC ENZYME"/>
    <property type="match status" value="1"/>
</dbReference>
<dbReference type="NCBIfam" id="NF010052">
    <property type="entry name" value="PRK13529.1"/>
    <property type="match status" value="1"/>
</dbReference>
<protein>
    <recommendedName>
        <fullName evidence="6">Malic enzyme</fullName>
    </recommendedName>
</protein>
<feature type="domain" description="Malic enzyme N-terminal" evidence="9">
    <location>
        <begin position="109"/>
        <end position="292"/>
    </location>
</feature>
<dbReference type="Gene3D" id="3.40.50.10380">
    <property type="entry name" value="Malic enzyme, N-terminal domain"/>
    <property type="match status" value="1"/>
</dbReference>
<dbReference type="Gene3D" id="3.40.50.720">
    <property type="entry name" value="NAD(P)-binding Rossmann-like Domain"/>
    <property type="match status" value="1"/>
</dbReference>
<dbReference type="SMART" id="SM01274">
    <property type="entry name" value="malic"/>
    <property type="match status" value="1"/>
</dbReference>
<comment type="cofactor">
    <cofactor evidence="1">
        <name>Mn(2+)</name>
        <dbReference type="ChEBI" id="CHEBI:29035"/>
    </cofactor>
</comment>
<dbReference type="InterPro" id="IPR037062">
    <property type="entry name" value="Malic_N_dom_sf"/>
</dbReference>
<dbReference type="Pfam" id="PF00390">
    <property type="entry name" value="malic"/>
    <property type="match status" value="1"/>
</dbReference>
<dbReference type="EMBL" id="JADAQX010000128">
    <property type="protein sequence ID" value="KAF8821780.1"/>
    <property type="molecule type" value="Genomic_DNA"/>
</dbReference>
<organism evidence="10 11">
    <name type="scientific">Cardiosporidium cionae</name>
    <dbReference type="NCBI Taxonomy" id="476202"/>
    <lineage>
        <taxon>Eukaryota</taxon>
        <taxon>Sar</taxon>
        <taxon>Alveolata</taxon>
        <taxon>Apicomplexa</taxon>
        <taxon>Aconoidasida</taxon>
        <taxon>Nephromycida</taxon>
        <taxon>Cardiosporidium</taxon>
    </lineage>
</organism>
<dbReference type="SMART" id="SM00919">
    <property type="entry name" value="Malic_M"/>
    <property type="match status" value="1"/>
</dbReference>
<dbReference type="SUPFAM" id="SSF53223">
    <property type="entry name" value="Aminoacid dehydrogenase-like, N-terminal domain"/>
    <property type="match status" value="1"/>
</dbReference>
<sequence>MENRSVSASSSSSNTLSNTMRSPLSEHLVAKNLHAPANFSLFSDPSNLLLNKHFTKSTAFSNEEREKFRLRGLLPAAIEDISTQVARCLNHCRSMDTPMAKYIYLSSLKDRNETVFYKLMMVHMEELLPFIYTPTVGQACVEFGLQFRSASGMYFRYSDIPYVDEMLSNWKTNDLDKVSVIVVSDGSRILGLGDLGANGMGIPIGKLSLYVCAGGFHPMTTLPVILDTGTNNKILLKDPFYLGENHERLDDVSYFKLVDTFLMAVKKRWPYCLVQFEDISNDHCFELLNRYEKKLLCFNDDIQGTGAVVAAGLMNAISLVDMNIKSLKIVLYGSGSAAIGVATQISHLLTIRYNFTAEECTNIFYLVDSRGLVTAHRGDILPDFKIPYARKDITNNYKDLLDIIQFIQPTVLIGLSGQSGAFSKEVLMCMAEVNDHPVIFSLSNPTTKSECSAEMAYTHTDGRCVFASGSPFPLVHYKGKTFLPSQGNNMYIFPGLGFGAWLGRCKRVSPNMITAASIALADTVSIEEKAAGSIYPCLDRARAISISIATAVLDCAFNEGLACIDKPHNTYEFVQSSMYEPSYV</sequence>
<evidence type="ECO:0000313" key="10">
    <source>
        <dbReference type="EMBL" id="KAF8821780.1"/>
    </source>
</evidence>
<dbReference type="InterPro" id="IPR012301">
    <property type="entry name" value="Malic_N_dom"/>
</dbReference>
<accession>A0ABQ7JCQ9</accession>
<dbReference type="Proteomes" id="UP000823046">
    <property type="component" value="Unassembled WGS sequence"/>
</dbReference>
<dbReference type="PIRSF" id="PIRSF000106">
    <property type="entry name" value="ME"/>
    <property type="match status" value="1"/>
</dbReference>
<evidence type="ECO:0000256" key="5">
    <source>
        <dbReference type="ARBA" id="ARBA00023002"/>
    </source>
</evidence>
<keyword evidence="5 6" id="KW-0560">Oxidoreductase</keyword>
<evidence type="ECO:0000256" key="4">
    <source>
        <dbReference type="ARBA" id="ARBA00022723"/>
    </source>
</evidence>
<dbReference type="PRINTS" id="PR00072">
    <property type="entry name" value="MALOXRDTASE"/>
</dbReference>